<accession>A0A809RST8</accession>
<feature type="chain" id="PRO_5035173327" description="Lipoprotein" evidence="1">
    <location>
        <begin position="26"/>
        <end position="236"/>
    </location>
</feature>
<dbReference type="KEGG" id="npy:NPRO_03770"/>
<keyword evidence="1" id="KW-0732">Signal</keyword>
<evidence type="ECO:0000313" key="3">
    <source>
        <dbReference type="Proteomes" id="UP000662873"/>
    </source>
</evidence>
<gene>
    <name evidence="2" type="ORF">NPRO_03770</name>
</gene>
<organism evidence="2 3">
    <name type="scientific">Candidatus Nitrosymbiomonas proteolyticus</name>
    <dbReference type="NCBI Taxonomy" id="2608984"/>
    <lineage>
        <taxon>Bacteria</taxon>
        <taxon>Bacillati</taxon>
        <taxon>Armatimonadota</taxon>
        <taxon>Armatimonadota incertae sedis</taxon>
        <taxon>Candidatus Nitrosymbiomonas</taxon>
    </lineage>
</organism>
<evidence type="ECO:0008006" key="4">
    <source>
        <dbReference type="Google" id="ProtNLM"/>
    </source>
</evidence>
<dbReference type="AlphaFoldDB" id="A0A809RST8"/>
<dbReference type="Gene3D" id="2.40.360.20">
    <property type="match status" value="1"/>
</dbReference>
<evidence type="ECO:0000256" key="1">
    <source>
        <dbReference type="SAM" id="SignalP"/>
    </source>
</evidence>
<dbReference type="Proteomes" id="UP000662873">
    <property type="component" value="Chromosome"/>
</dbReference>
<protein>
    <recommendedName>
        <fullName evidence="4">Lipoprotein</fullName>
    </recommendedName>
</protein>
<name>A0A809RST8_9BACT</name>
<feature type="signal peptide" evidence="1">
    <location>
        <begin position="1"/>
        <end position="25"/>
    </location>
</feature>
<dbReference type="EMBL" id="AP021858">
    <property type="protein sequence ID" value="BBO22782.1"/>
    <property type="molecule type" value="Genomic_DNA"/>
</dbReference>
<reference evidence="2" key="1">
    <citation type="journal article" name="DNA Res.">
        <title>The physiological potential of anammox bacteria as revealed by their core genome structure.</title>
        <authorList>
            <person name="Okubo T."/>
            <person name="Toyoda A."/>
            <person name="Fukuhara K."/>
            <person name="Uchiyama I."/>
            <person name="Harigaya Y."/>
            <person name="Kuroiwa M."/>
            <person name="Suzuki T."/>
            <person name="Murakami Y."/>
            <person name="Suwa Y."/>
            <person name="Takami H."/>
        </authorList>
    </citation>
    <scope>NUCLEOTIDE SEQUENCE</scope>
    <source>
        <strain evidence="2">317325-2</strain>
    </source>
</reference>
<dbReference type="PROSITE" id="PS51257">
    <property type="entry name" value="PROKAR_LIPOPROTEIN"/>
    <property type="match status" value="1"/>
</dbReference>
<proteinExistence type="predicted"/>
<evidence type="ECO:0000313" key="2">
    <source>
        <dbReference type="EMBL" id="BBO22782.1"/>
    </source>
</evidence>
<sequence>MIWKATLAFALLASLTLIGCNSQKASGYQPKPSKKAEVKPVDPGKEATLFPMAEGNQWTFEVEAAGRTDEITLKVISVSPMEGGIKARLEFTSGTQVIDKQAWEITSNGIFQLSAGNPEVTFSPRQTAVPFPIEVGKKFAWKGTALLPIGQAGPSSHKNEVQAWQLVDSGIGRVTALPIQTYAEFMAKVDGQDVPATMASTTYWSPGIGLVRYVQRIAVGNATSGQTLRLKSYVVK</sequence>